<evidence type="ECO:0000313" key="3">
    <source>
        <dbReference type="EMBL" id="RCK57098.1"/>
    </source>
</evidence>
<gene>
    <name evidence="3" type="ORF">DTO57_12355</name>
</gene>
<feature type="transmembrane region" description="Helical" evidence="2">
    <location>
        <begin position="12"/>
        <end position="43"/>
    </location>
</feature>
<reference evidence="3 4" key="1">
    <citation type="submission" date="2018-07" db="EMBL/GenBank/DDBJ databases">
        <title>Microbacterium endoborsara sp. nov., a novel actinobacterium isolated from Borszczowia aralocaspica.</title>
        <authorList>
            <person name="An D."/>
        </authorList>
    </citation>
    <scope>NUCLEOTIDE SEQUENCE [LARGE SCALE GENOMIC DNA]</scope>
    <source>
        <strain evidence="3 4">C1.15228</strain>
    </source>
</reference>
<feature type="transmembrane region" description="Helical" evidence="2">
    <location>
        <begin position="120"/>
        <end position="141"/>
    </location>
</feature>
<sequence length="323" mass="33661">MYDPDPFAVLGASFGAFIAGLAAVLIVPLLIAYVLFSVFYMKLFEKAGVNDKWRAWIPVYREMIFFKIGDMNPWLVLIFAVGGGVLSIIYIGSLLLAAFTIFWAMAVIRISFKAKNEAAWAALALGLPGLGSIIWLGIMAFSKDPWQPQIPQAKWANTFLGDKTNWQGVPFGGVPAPAYGGAQPYGYGQQAPGYPAAPGYAAPAAPADSYGAPQGYAAPAAPYGETPAAPAAPQDSYVTPDAPAAPADPFAAPAAPEAPAAPADPFAAPAEPAAAEPAAEAPADPFVELTEPTEPASSEPSIDFGEQASTPDDETDPPAEQRS</sequence>
<name>A0A367XU04_9MICO</name>
<dbReference type="EMBL" id="QORO01000005">
    <property type="protein sequence ID" value="RCK57098.1"/>
    <property type="molecule type" value="Genomic_DNA"/>
</dbReference>
<feature type="transmembrane region" description="Helical" evidence="2">
    <location>
        <begin position="88"/>
        <end position="108"/>
    </location>
</feature>
<keyword evidence="2" id="KW-0812">Transmembrane</keyword>
<protein>
    <recommendedName>
        <fullName evidence="5">Large exoprotein</fullName>
    </recommendedName>
</protein>
<feature type="region of interest" description="Disordered" evidence="1">
    <location>
        <begin position="226"/>
        <end position="323"/>
    </location>
</feature>
<keyword evidence="2" id="KW-0472">Membrane</keyword>
<evidence type="ECO:0000256" key="1">
    <source>
        <dbReference type="SAM" id="MobiDB-lite"/>
    </source>
</evidence>
<feature type="compositionally biased region" description="Low complexity" evidence="1">
    <location>
        <begin position="240"/>
        <end position="286"/>
    </location>
</feature>
<dbReference type="OrthoDB" id="3637276at2"/>
<accession>A0A367XU04</accession>
<proteinExistence type="predicted"/>
<organism evidence="3 4">
    <name type="scientific">Microbacterium sorbitolivorans</name>
    <dbReference type="NCBI Taxonomy" id="1867410"/>
    <lineage>
        <taxon>Bacteria</taxon>
        <taxon>Bacillati</taxon>
        <taxon>Actinomycetota</taxon>
        <taxon>Actinomycetes</taxon>
        <taxon>Micrococcales</taxon>
        <taxon>Microbacteriaceae</taxon>
        <taxon>Microbacterium</taxon>
    </lineage>
</organism>
<dbReference type="RefSeq" id="WP_114118536.1">
    <property type="nucleotide sequence ID" value="NZ_BMHU01000005.1"/>
</dbReference>
<dbReference type="AlphaFoldDB" id="A0A367XU04"/>
<dbReference type="Proteomes" id="UP000253508">
    <property type="component" value="Unassembled WGS sequence"/>
</dbReference>
<keyword evidence="2" id="KW-1133">Transmembrane helix</keyword>
<evidence type="ECO:0008006" key="5">
    <source>
        <dbReference type="Google" id="ProtNLM"/>
    </source>
</evidence>
<feature type="transmembrane region" description="Helical" evidence="2">
    <location>
        <begin position="64"/>
        <end position="82"/>
    </location>
</feature>
<keyword evidence="4" id="KW-1185">Reference proteome</keyword>
<evidence type="ECO:0000256" key="2">
    <source>
        <dbReference type="SAM" id="Phobius"/>
    </source>
</evidence>
<comment type="caution">
    <text evidence="3">The sequence shown here is derived from an EMBL/GenBank/DDBJ whole genome shotgun (WGS) entry which is preliminary data.</text>
</comment>
<evidence type="ECO:0000313" key="4">
    <source>
        <dbReference type="Proteomes" id="UP000253508"/>
    </source>
</evidence>